<evidence type="ECO:0000313" key="2">
    <source>
        <dbReference type="EMBL" id="PZQ45067.1"/>
    </source>
</evidence>
<organism evidence="2 3">
    <name type="scientific">Rhodovulum sulfidophilum</name>
    <name type="common">Rhodobacter sulfidophilus</name>
    <dbReference type="NCBI Taxonomy" id="35806"/>
    <lineage>
        <taxon>Bacteria</taxon>
        <taxon>Pseudomonadati</taxon>
        <taxon>Pseudomonadota</taxon>
        <taxon>Alphaproteobacteria</taxon>
        <taxon>Rhodobacterales</taxon>
        <taxon>Paracoccaceae</taxon>
        <taxon>Rhodovulum</taxon>
    </lineage>
</organism>
<dbReference type="Proteomes" id="UP000249185">
    <property type="component" value="Unassembled WGS sequence"/>
</dbReference>
<name>A0A2W5PKG2_RHOSU</name>
<protein>
    <submittedName>
        <fullName evidence="2">DUF2892 domain-containing protein</fullName>
    </submittedName>
</protein>
<evidence type="ECO:0000259" key="1">
    <source>
        <dbReference type="Pfam" id="PF11127"/>
    </source>
</evidence>
<accession>A0A2W5PKG2</accession>
<evidence type="ECO:0000313" key="3">
    <source>
        <dbReference type="Proteomes" id="UP000249185"/>
    </source>
</evidence>
<dbReference type="InterPro" id="IPR021309">
    <property type="entry name" value="YgaP-like_TM"/>
</dbReference>
<sequence length="60" mass="6459">MKTNVGGFDKWARVVVGAVLIGWALTGGPLWAWIGLVPLVTGLFGFCPLYRLLGVNTCPR</sequence>
<comment type="caution">
    <text evidence="2">The sequence shown here is derived from an EMBL/GenBank/DDBJ whole genome shotgun (WGS) entry which is preliminary data.</text>
</comment>
<reference evidence="2 3" key="1">
    <citation type="submission" date="2017-08" db="EMBL/GenBank/DDBJ databases">
        <title>Infants hospitalized years apart are colonized by the same room-sourced microbial strains.</title>
        <authorList>
            <person name="Brooks B."/>
            <person name="Olm M.R."/>
            <person name="Firek B.A."/>
            <person name="Baker R."/>
            <person name="Thomas B.C."/>
            <person name="Morowitz M.J."/>
            <person name="Banfield J.F."/>
        </authorList>
    </citation>
    <scope>NUCLEOTIDE SEQUENCE [LARGE SCALE GENOMIC DNA]</scope>
    <source>
        <strain evidence="2">S2_005_002_R2_34</strain>
    </source>
</reference>
<proteinExistence type="predicted"/>
<dbReference type="AlphaFoldDB" id="A0A2W5PKG2"/>
<dbReference type="Pfam" id="PF11127">
    <property type="entry name" value="YgaP-like_TM"/>
    <property type="match status" value="1"/>
</dbReference>
<dbReference type="EMBL" id="QFPW01000091">
    <property type="protein sequence ID" value="PZQ45067.1"/>
    <property type="molecule type" value="Genomic_DNA"/>
</dbReference>
<feature type="domain" description="Inner membrane protein YgaP-like transmembrane" evidence="1">
    <location>
        <begin position="1"/>
        <end position="59"/>
    </location>
</feature>
<gene>
    <name evidence="2" type="ORF">DI556_23155</name>
</gene>